<evidence type="ECO:0000313" key="2">
    <source>
        <dbReference type="EMBL" id="EKF33311.1"/>
    </source>
</evidence>
<organism evidence="2 3">
    <name type="scientific">Trypanosoma cruzi marinkellei</name>
    <dbReference type="NCBI Taxonomy" id="85056"/>
    <lineage>
        <taxon>Eukaryota</taxon>
        <taxon>Discoba</taxon>
        <taxon>Euglenozoa</taxon>
        <taxon>Kinetoplastea</taxon>
        <taxon>Metakinetoplastina</taxon>
        <taxon>Trypanosomatida</taxon>
        <taxon>Trypanosomatidae</taxon>
        <taxon>Trypanosoma</taxon>
        <taxon>Schizotrypanum</taxon>
    </lineage>
</organism>
<feature type="region of interest" description="Disordered" evidence="1">
    <location>
        <begin position="266"/>
        <end position="289"/>
    </location>
</feature>
<dbReference type="OrthoDB" id="255539at2759"/>
<dbReference type="EMBL" id="AHKC01009317">
    <property type="protein sequence ID" value="EKF33311.1"/>
    <property type="molecule type" value="Genomic_DNA"/>
</dbReference>
<protein>
    <submittedName>
        <fullName evidence="2">Uncharacterized protein</fullName>
    </submittedName>
</protein>
<comment type="caution">
    <text evidence="2">The sequence shown here is derived from an EMBL/GenBank/DDBJ whole genome shotgun (WGS) entry which is preliminary data.</text>
</comment>
<sequence length="320" mass="35812">MYFPPRSPGRALCPCRNAAGIVGRTNMRRKRGGDHITAQCWLNGWLSSSNGIAPAFLAAEPWRRDEAFSRKITGVPVSRCSSLREAIVEILSSRSTMDGFLQAPPLVLTKSFRLFSDLKRMENKTLFLPSGPRHSWEAKACRPSSRRSVLRLQSTYSRSVNRLWPQGSVHGFYSIGFYCHRPSGILTGHWGARRCMAVICQKHLDAAANSNSCWPHHFCCPEAVRSNTPKQLFITSLHPLSGSPLAQQFPSGSLTQPSCGCRPRSLPRTAPQLWQTHRRSPQQGREHEASRLVQQPLSFLLIWQKISVSSLGIDQRGSLK</sequence>
<reference evidence="2 3" key="1">
    <citation type="journal article" date="2012" name="BMC Genomics">
        <title>Comparative genomic analysis of human infective Trypanosoma cruzi lineages with the bat-restricted subspecies T. cruzi marinkellei.</title>
        <authorList>
            <person name="Franzen O."/>
            <person name="Talavera-Lopez C."/>
            <person name="Ochaya S."/>
            <person name="Butler C.E."/>
            <person name="Messenger L.A."/>
            <person name="Lewis M.D."/>
            <person name="Llewellyn M.S."/>
            <person name="Marinkelle C.J."/>
            <person name="Tyler K.M."/>
            <person name="Miles M.A."/>
            <person name="Andersson B."/>
        </authorList>
    </citation>
    <scope>NUCLEOTIDE SEQUENCE [LARGE SCALE GENOMIC DNA]</scope>
    <source>
        <strain evidence="2 3">B7</strain>
    </source>
</reference>
<keyword evidence="3" id="KW-1185">Reference proteome</keyword>
<dbReference type="AlphaFoldDB" id="K2NEC2"/>
<dbReference type="Proteomes" id="UP000007350">
    <property type="component" value="Unassembled WGS sequence"/>
</dbReference>
<evidence type="ECO:0000256" key="1">
    <source>
        <dbReference type="SAM" id="MobiDB-lite"/>
    </source>
</evidence>
<gene>
    <name evidence="2" type="ORF">MOQ_002825</name>
</gene>
<accession>K2NEC2</accession>
<proteinExistence type="predicted"/>
<name>K2NEC2_TRYCR</name>
<evidence type="ECO:0000313" key="3">
    <source>
        <dbReference type="Proteomes" id="UP000007350"/>
    </source>
</evidence>